<dbReference type="Proteomes" id="UP000015106">
    <property type="component" value="Chromosome 1"/>
</dbReference>
<keyword evidence="3" id="KW-1185">Reference proteome</keyword>
<evidence type="ECO:0000256" key="1">
    <source>
        <dbReference type="SAM" id="MobiDB-lite"/>
    </source>
</evidence>
<gene>
    <name evidence="2" type="primary">LOC125554603</name>
</gene>
<organism evidence="2 3">
    <name type="scientific">Triticum urartu</name>
    <name type="common">Red wild einkorn</name>
    <name type="synonym">Crithodium urartu</name>
    <dbReference type="NCBI Taxonomy" id="4572"/>
    <lineage>
        <taxon>Eukaryota</taxon>
        <taxon>Viridiplantae</taxon>
        <taxon>Streptophyta</taxon>
        <taxon>Embryophyta</taxon>
        <taxon>Tracheophyta</taxon>
        <taxon>Spermatophyta</taxon>
        <taxon>Magnoliopsida</taxon>
        <taxon>Liliopsida</taxon>
        <taxon>Poales</taxon>
        <taxon>Poaceae</taxon>
        <taxon>BOP clade</taxon>
        <taxon>Pooideae</taxon>
        <taxon>Triticodae</taxon>
        <taxon>Triticeae</taxon>
        <taxon>Triticinae</taxon>
        <taxon>Triticum</taxon>
    </lineage>
</organism>
<dbReference type="AlphaFoldDB" id="A0A8R7JXE2"/>
<reference evidence="2" key="2">
    <citation type="submission" date="2018-03" db="EMBL/GenBank/DDBJ databases">
        <title>The Triticum urartu genome reveals the dynamic nature of wheat genome evolution.</title>
        <authorList>
            <person name="Ling H."/>
            <person name="Ma B."/>
            <person name="Shi X."/>
            <person name="Liu H."/>
            <person name="Dong L."/>
            <person name="Sun H."/>
            <person name="Cao Y."/>
            <person name="Gao Q."/>
            <person name="Zheng S."/>
            <person name="Li Y."/>
            <person name="Yu Y."/>
            <person name="Du H."/>
            <person name="Qi M."/>
            <person name="Li Y."/>
            <person name="Yu H."/>
            <person name="Cui Y."/>
            <person name="Wang N."/>
            <person name="Chen C."/>
            <person name="Wu H."/>
            <person name="Zhao Y."/>
            <person name="Zhang J."/>
            <person name="Li Y."/>
            <person name="Zhou W."/>
            <person name="Zhang B."/>
            <person name="Hu W."/>
            <person name="Eijk M."/>
            <person name="Tang J."/>
            <person name="Witsenboer H."/>
            <person name="Zhao S."/>
            <person name="Li Z."/>
            <person name="Zhang A."/>
            <person name="Wang D."/>
            <person name="Liang C."/>
        </authorList>
    </citation>
    <scope>NUCLEOTIDE SEQUENCE [LARGE SCALE GENOMIC DNA]</scope>
    <source>
        <strain evidence="2">cv. G1812</strain>
    </source>
</reference>
<protein>
    <submittedName>
        <fullName evidence="2">Uncharacterized protein</fullName>
    </submittedName>
</protein>
<evidence type="ECO:0000313" key="2">
    <source>
        <dbReference type="EnsemblPlants" id="TuG1812G0100001639.01.T01.cds353223"/>
    </source>
</evidence>
<dbReference type="Gramene" id="TuG1812G0100001639.01.T01">
    <property type="protein sequence ID" value="TuG1812G0100001639.01.T01.cds353223"/>
    <property type="gene ID" value="TuG1812G0100001639.01"/>
</dbReference>
<proteinExistence type="predicted"/>
<reference evidence="3" key="1">
    <citation type="journal article" date="2013" name="Nature">
        <title>Draft genome of the wheat A-genome progenitor Triticum urartu.</title>
        <authorList>
            <person name="Ling H.Q."/>
            <person name="Zhao S."/>
            <person name="Liu D."/>
            <person name="Wang J."/>
            <person name="Sun H."/>
            <person name="Zhang C."/>
            <person name="Fan H."/>
            <person name="Li D."/>
            <person name="Dong L."/>
            <person name="Tao Y."/>
            <person name="Gao C."/>
            <person name="Wu H."/>
            <person name="Li Y."/>
            <person name="Cui Y."/>
            <person name="Guo X."/>
            <person name="Zheng S."/>
            <person name="Wang B."/>
            <person name="Yu K."/>
            <person name="Liang Q."/>
            <person name="Yang W."/>
            <person name="Lou X."/>
            <person name="Chen J."/>
            <person name="Feng M."/>
            <person name="Jian J."/>
            <person name="Zhang X."/>
            <person name="Luo G."/>
            <person name="Jiang Y."/>
            <person name="Liu J."/>
            <person name="Wang Z."/>
            <person name="Sha Y."/>
            <person name="Zhang B."/>
            <person name="Wu H."/>
            <person name="Tang D."/>
            <person name="Shen Q."/>
            <person name="Xue P."/>
            <person name="Zou S."/>
            <person name="Wang X."/>
            <person name="Liu X."/>
            <person name="Wang F."/>
            <person name="Yang Y."/>
            <person name="An X."/>
            <person name="Dong Z."/>
            <person name="Zhang K."/>
            <person name="Zhang X."/>
            <person name="Luo M.C."/>
            <person name="Dvorak J."/>
            <person name="Tong Y."/>
            <person name="Wang J."/>
            <person name="Yang H."/>
            <person name="Li Z."/>
            <person name="Wang D."/>
            <person name="Zhang A."/>
            <person name="Wang J."/>
        </authorList>
    </citation>
    <scope>NUCLEOTIDE SEQUENCE</scope>
    <source>
        <strain evidence="3">cv. G1812</strain>
    </source>
</reference>
<name>A0A8R7JXE2_TRIUA</name>
<evidence type="ECO:0000313" key="3">
    <source>
        <dbReference type="Proteomes" id="UP000015106"/>
    </source>
</evidence>
<feature type="region of interest" description="Disordered" evidence="1">
    <location>
        <begin position="1"/>
        <end position="64"/>
    </location>
</feature>
<dbReference type="EnsemblPlants" id="TuG1812G0100001639.01.T01">
    <property type="protein sequence ID" value="TuG1812G0100001639.01.T01.cds353223"/>
    <property type="gene ID" value="TuG1812G0100001639.01"/>
</dbReference>
<reference evidence="2" key="3">
    <citation type="submission" date="2022-06" db="UniProtKB">
        <authorList>
            <consortium name="EnsemblPlants"/>
        </authorList>
    </citation>
    <scope>IDENTIFICATION</scope>
</reference>
<accession>A0A8R7JXE2</accession>
<sequence>MHREEEEGRRAVEHQPRDAEPPRDVRRVRAARVGDDAVRPPRQRAEVRLERLGEQGHGVAEEPEMRVVPDHVVALAPLGQAQRGSRELELGEVDGEPGAAGVLQDGPVARGVDGGQDDGDARAAAAAGDEARHVHHGDDVALREERHQHEVELERQCRHGRAVRTARHRAQLQRWMCTRLVRET</sequence>